<evidence type="ECO:0000313" key="2">
    <source>
        <dbReference type="WBParaSite" id="PS1159_v2.g22863.t1"/>
    </source>
</evidence>
<name>A0AC35G295_9BILA</name>
<dbReference type="Proteomes" id="UP000887580">
    <property type="component" value="Unplaced"/>
</dbReference>
<sequence>MNNTGLSVIGYYWVLISLFATICIIAGFYMPYWILGILDLNGKKNVVYFGSFRRCNYPVFDEDIKQFRIEELCGRYSGFNDIPSIYWQISTCLIAFGCLLTTTLTLILIPSCCFKHIVSKNSAIIIGLLQAVAAVCVSSGCLLYPLGWDNQEVRDACGPLSGKYFLGECQVGWAYICMLIGSALLLTCGALSICGGREPDPDPQFTSYRNRFRPAAVGQPPTRYSFDAETLIDHNLRRHSLATSTGRRTSTQRIFRPLNPTSSHLPQCDV</sequence>
<dbReference type="WBParaSite" id="PS1159_v2.g22863.t1">
    <property type="protein sequence ID" value="PS1159_v2.g22863.t1"/>
    <property type="gene ID" value="PS1159_v2.g22863"/>
</dbReference>
<accession>A0AC35G295</accession>
<proteinExistence type="predicted"/>
<reference evidence="2" key="1">
    <citation type="submission" date="2022-11" db="UniProtKB">
        <authorList>
            <consortium name="WormBaseParasite"/>
        </authorList>
    </citation>
    <scope>IDENTIFICATION</scope>
</reference>
<organism evidence="1 2">
    <name type="scientific">Panagrolaimus sp. PS1159</name>
    <dbReference type="NCBI Taxonomy" id="55785"/>
    <lineage>
        <taxon>Eukaryota</taxon>
        <taxon>Metazoa</taxon>
        <taxon>Ecdysozoa</taxon>
        <taxon>Nematoda</taxon>
        <taxon>Chromadorea</taxon>
        <taxon>Rhabditida</taxon>
        <taxon>Tylenchina</taxon>
        <taxon>Panagrolaimomorpha</taxon>
        <taxon>Panagrolaimoidea</taxon>
        <taxon>Panagrolaimidae</taxon>
        <taxon>Panagrolaimus</taxon>
    </lineage>
</organism>
<protein>
    <submittedName>
        <fullName evidence="2">Lipoma HMGIC fusion partner-like protein</fullName>
    </submittedName>
</protein>
<evidence type="ECO:0000313" key="1">
    <source>
        <dbReference type="Proteomes" id="UP000887580"/>
    </source>
</evidence>